<accession>A0A3B0SA63</accession>
<organism evidence="1">
    <name type="scientific">hydrothermal vent metagenome</name>
    <dbReference type="NCBI Taxonomy" id="652676"/>
    <lineage>
        <taxon>unclassified sequences</taxon>
        <taxon>metagenomes</taxon>
        <taxon>ecological metagenomes</taxon>
    </lineage>
</organism>
<proteinExistence type="predicted"/>
<gene>
    <name evidence="1" type="ORF">MNBD_ALPHA06-1884</name>
</gene>
<name>A0A3B0SA63_9ZZZZ</name>
<reference evidence="1" key="1">
    <citation type="submission" date="2018-06" db="EMBL/GenBank/DDBJ databases">
        <authorList>
            <person name="Zhirakovskaya E."/>
        </authorList>
    </citation>
    <scope>NUCLEOTIDE SEQUENCE</scope>
</reference>
<dbReference type="EMBL" id="UOEE01000331">
    <property type="protein sequence ID" value="VAW01958.1"/>
    <property type="molecule type" value="Genomic_DNA"/>
</dbReference>
<sequence length="72" mass="8264">MQAELQTLISSRVKTRPILSITLITHCFSEVYKNFITVIPAEAGIQNQVKHHIRKKNWTPAYAGVTYILFFS</sequence>
<protein>
    <submittedName>
        <fullName evidence="1">Uncharacterized protein</fullName>
    </submittedName>
</protein>
<dbReference type="AlphaFoldDB" id="A0A3B0SA63"/>
<evidence type="ECO:0000313" key="1">
    <source>
        <dbReference type="EMBL" id="VAW01958.1"/>
    </source>
</evidence>